<evidence type="ECO:0000313" key="3">
    <source>
        <dbReference type="Proteomes" id="UP000887458"/>
    </source>
</evidence>
<protein>
    <submittedName>
        <fullName evidence="2">Uncharacterized protein</fullName>
    </submittedName>
</protein>
<accession>A0ABQ8IU95</accession>
<keyword evidence="1" id="KW-0812">Transmembrane</keyword>
<organism evidence="2 3">
    <name type="scientific">Dermatophagoides pteronyssinus</name>
    <name type="common">European house dust mite</name>
    <dbReference type="NCBI Taxonomy" id="6956"/>
    <lineage>
        <taxon>Eukaryota</taxon>
        <taxon>Metazoa</taxon>
        <taxon>Ecdysozoa</taxon>
        <taxon>Arthropoda</taxon>
        <taxon>Chelicerata</taxon>
        <taxon>Arachnida</taxon>
        <taxon>Acari</taxon>
        <taxon>Acariformes</taxon>
        <taxon>Sarcoptiformes</taxon>
        <taxon>Astigmata</taxon>
        <taxon>Psoroptidia</taxon>
        <taxon>Analgoidea</taxon>
        <taxon>Pyroglyphidae</taxon>
        <taxon>Dermatophagoidinae</taxon>
        <taxon>Dermatophagoides</taxon>
    </lineage>
</organism>
<keyword evidence="3" id="KW-1185">Reference proteome</keyword>
<evidence type="ECO:0000313" key="2">
    <source>
        <dbReference type="EMBL" id="KAH9413884.1"/>
    </source>
</evidence>
<keyword evidence="1" id="KW-0472">Membrane</keyword>
<reference evidence="2 3" key="1">
    <citation type="journal article" date="2018" name="J. Allergy Clin. Immunol.">
        <title>High-quality assembly of Dermatophagoides pteronyssinus genome and transcriptome reveals a wide range of novel allergens.</title>
        <authorList>
            <person name="Liu X.Y."/>
            <person name="Yang K.Y."/>
            <person name="Wang M.Q."/>
            <person name="Kwok J.S."/>
            <person name="Zeng X."/>
            <person name="Yang Z."/>
            <person name="Xiao X.J."/>
            <person name="Lau C.P."/>
            <person name="Li Y."/>
            <person name="Huang Z.M."/>
            <person name="Ba J.G."/>
            <person name="Yim A.K."/>
            <person name="Ouyang C.Y."/>
            <person name="Ngai S.M."/>
            <person name="Chan T.F."/>
            <person name="Leung E.L."/>
            <person name="Liu L."/>
            <person name="Liu Z.G."/>
            <person name="Tsui S.K."/>
        </authorList>
    </citation>
    <scope>NUCLEOTIDE SEQUENCE [LARGE SCALE GENOMIC DNA]</scope>
    <source>
        <strain evidence="2">Derp</strain>
    </source>
</reference>
<dbReference type="EMBL" id="NJHN03000117">
    <property type="protein sequence ID" value="KAH9413884.1"/>
    <property type="molecule type" value="Genomic_DNA"/>
</dbReference>
<feature type="transmembrane region" description="Helical" evidence="1">
    <location>
        <begin position="46"/>
        <end position="65"/>
    </location>
</feature>
<evidence type="ECO:0000256" key="1">
    <source>
        <dbReference type="SAM" id="Phobius"/>
    </source>
</evidence>
<name>A0ABQ8IU95_DERPT</name>
<dbReference type="Proteomes" id="UP000887458">
    <property type="component" value="Unassembled WGS sequence"/>
</dbReference>
<sequence length="158" mass="17745">MLQHVNDFVSIYVPKHVVHDDHQHDLHKTGLNDNENVQTKNMYKNIILLLPILMITISCTVPLSVMEDGGCCNVDGGGGGDEGEQDTIEFPGDNDDDDCRIVIIPFLAQAVRKIKLVAFICQSRPFSITVSNYLWHKTEVLNADAIRFKLADKYGVKY</sequence>
<gene>
    <name evidence="2" type="ORF">DERP_009483</name>
</gene>
<keyword evidence="1" id="KW-1133">Transmembrane helix</keyword>
<comment type="caution">
    <text evidence="2">The sequence shown here is derived from an EMBL/GenBank/DDBJ whole genome shotgun (WGS) entry which is preliminary data.</text>
</comment>
<proteinExistence type="predicted"/>
<reference evidence="2 3" key="2">
    <citation type="journal article" date="2022" name="Mol. Biol. Evol.">
        <title>Comparative Genomics Reveals Insights into the Divergent Evolution of Astigmatic Mites and Household Pest Adaptations.</title>
        <authorList>
            <person name="Xiong Q."/>
            <person name="Wan A.T."/>
            <person name="Liu X."/>
            <person name="Fung C.S."/>
            <person name="Xiao X."/>
            <person name="Malainual N."/>
            <person name="Hou J."/>
            <person name="Wang L."/>
            <person name="Wang M."/>
            <person name="Yang K.Y."/>
            <person name="Cui Y."/>
            <person name="Leung E.L."/>
            <person name="Nong W."/>
            <person name="Shin S.K."/>
            <person name="Au S.W."/>
            <person name="Jeong K.Y."/>
            <person name="Chew F.T."/>
            <person name="Hui J.H."/>
            <person name="Leung T.F."/>
            <person name="Tungtrongchitr A."/>
            <person name="Zhong N."/>
            <person name="Liu Z."/>
            <person name="Tsui S.K."/>
        </authorList>
    </citation>
    <scope>NUCLEOTIDE SEQUENCE [LARGE SCALE GENOMIC DNA]</scope>
    <source>
        <strain evidence="2">Derp</strain>
    </source>
</reference>